<organism evidence="7 8">
    <name type="scientific">Shinella kummerowiae</name>
    <dbReference type="NCBI Taxonomy" id="417745"/>
    <lineage>
        <taxon>Bacteria</taxon>
        <taxon>Pseudomonadati</taxon>
        <taxon>Pseudomonadota</taxon>
        <taxon>Alphaproteobacteria</taxon>
        <taxon>Hyphomicrobiales</taxon>
        <taxon>Rhizobiaceae</taxon>
        <taxon>Shinella</taxon>
    </lineage>
</organism>
<feature type="domain" description="Peptidase C14 caspase" evidence="5">
    <location>
        <begin position="1211"/>
        <end position="1448"/>
    </location>
</feature>
<dbReference type="InterPro" id="IPR000177">
    <property type="entry name" value="Apple"/>
</dbReference>
<evidence type="ECO:0000313" key="7">
    <source>
        <dbReference type="EMBL" id="MXN45172.1"/>
    </source>
</evidence>
<evidence type="ECO:0000256" key="1">
    <source>
        <dbReference type="ARBA" id="ARBA00022737"/>
    </source>
</evidence>
<comment type="caution">
    <text evidence="7">The sequence shown here is derived from an EMBL/GenBank/DDBJ whole genome shotgun (WGS) entry which is preliminary data.</text>
</comment>
<feature type="domain" description="Apple" evidence="6">
    <location>
        <begin position="269"/>
        <end position="318"/>
    </location>
</feature>
<keyword evidence="4" id="KW-0472">Membrane</keyword>
<sequence>MRATTEGLQYASPFHLAANPLVGNSVRGGIGHPQDCNLELAGWFSPGAEGCVMRKSLILALAAVCAIVLLFATGAEAQRRKGDVLLGPVETFRGLARREPSSRQQQTEPTGRWMPLAASNGTGGTICNTTGSKYSCFAVRCGNEGRAEFAFFYNVGTYADAVRPSIVVDDRLTFSIALSRVAEGVMAGPIDAGRDTVLLEALKAGRTFAFDPGFRHVFSLSGSTAQIDRTLSQCSPAQTPSFVAEDTAETQVSEAQGGSRSGLQWFWDTDLPGHDYRSGLKDPALRGISRDQCASFCEVDDRCRAFTHNGANNVCILKEDATRREIFAGASSGIFHAKQPRAKARTDVVASFAQGLYWRAGDTPQRYVERIRSNATGSGGACEDERAALRALAAGFSTEMPARDATANTPVQIAWANKAQNAGITAYFVLSTSGSVRFTGKGFLALTPDAVGPFGIEPRQEENRAIVALHSRGAGPAGTISLLPLSAGPMDLHATLVGYIRACKEVVVLQQWDGALAVKPAAPQIVLNDPVAGTLYDKRIDIPALGRDVLFNETRFLVIDTATGSEILDREGHDIALSPTKRFLAVRSNENFDVIDLVDGARVATLGGSDLAWFNNDSFVISEAEPWGRTWLASTLSPAIMIEEQRTACAACSSSISASVNMDLENMLGIVAGPLGYAAFDLQDEDFVSQDPNLVIADEGLRGVREFIRVQAEAIGITAPIGLETGWNAPLGLAYTHYTGQRSTGGERDTKNAALSALLLKRDYVRPNRGVQETQVAIDQSQEETVLRGLAPVRLDRAAMGVVSRRTLLDALQPFGFTAGKATLPDFTLEPLDDTQRFDETARLPFEERVKAVSKQLSDDMAAMKAPLEWSHATEPMDAIYCEQVSQGLESGKLPDALDLAHRIRLGGQMMWIVRGICYGGPTAGSQLSKSYLAIFDQGSGTLGVKQALVAQQETFGAAQERFFHEQKLDVKAIGTTALLFYAKAAGTIGLFDLRSRRFLFEKMDLPRGDMLKDAFADESGRYILQENIDGTFYIHRVSDAAVLLSGRFIDDEVVFWNAHFQFDATPEGSAFVNLRFPGAGGQYSFQQFDRRLRVEGLMQAVLSGSETVGAPTIGAPPSLEGTLEDSGARITGDVTAHGVLPVVAVNVYQDGVLTDRVSVSDASKPIAIDVARLPAARWVSLVAEDADGLQSLPIGRDFGMQPQKPVTSVLAVGIDLYEDTRISQLSFAKSDAERVIARFRSLSGQTIDAPEEDLVLLADKAANKAAILAAAEKLAQGVGPGETAVFFFAGHGLQGADGKFYIATSATRADDVEATSLAWDDLASVLSKTKGRLIVLLDACHSGAAGTGLFATNDDAVSGLQRSIPAGLVVLSASKGRELSRESAKANGGVFTTVLTNVMGEGRMKADLNGNGSLEVSELFRAVKVGVSQESGGLQTPWLARNQMIGEFSLF</sequence>
<dbReference type="PROSITE" id="PS00018">
    <property type="entry name" value="EF_HAND_1"/>
    <property type="match status" value="1"/>
</dbReference>
<reference evidence="7 8" key="1">
    <citation type="submission" date="2019-12" db="EMBL/GenBank/DDBJ databases">
        <title>Shinella kummerowiae sp. nov., a symbiotic bacterium isolated from root nodules of the herbal legume Kummerowia stipulacea.</title>
        <authorList>
            <person name="Gao J."/>
        </authorList>
    </citation>
    <scope>NUCLEOTIDE SEQUENCE [LARGE SCALE GENOMIC DNA]</scope>
    <source>
        <strain evidence="7 8">CCBAU 25048</strain>
    </source>
</reference>
<dbReference type="Proteomes" id="UP000435802">
    <property type="component" value="Unassembled WGS sequence"/>
</dbReference>
<protein>
    <submittedName>
        <fullName evidence="7">Uncharacterized protein</fullName>
    </submittedName>
</protein>
<dbReference type="InterPro" id="IPR011600">
    <property type="entry name" value="Pept_C14_caspase"/>
</dbReference>
<dbReference type="Pfam" id="PF14295">
    <property type="entry name" value="PAN_4"/>
    <property type="match status" value="1"/>
</dbReference>
<dbReference type="SUPFAM" id="SSF57414">
    <property type="entry name" value="Hairpin loop containing domain-like"/>
    <property type="match status" value="1"/>
</dbReference>
<feature type="region of interest" description="Disordered" evidence="3">
    <location>
        <begin position="96"/>
        <end position="115"/>
    </location>
</feature>
<dbReference type="Pfam" id="PF00656">
    <property type="entry name" value="Peptidase_C14"/>
    <property type="match status" value="1"/>
</dbReference>
<dbReference type="GO" id="GO:0006508">
    <property type="term" value="P:proteolysis"/>
    <property type="evidence" value="ECO:0007669"/>
    <property type="project" value="InterPro"/>
</dbReference>
<dbReference type="GO" id="GO:0005576">
    <property type="term" value="C:extracellular region"/>
    <property type="evidence" value="ECO:0007669"/>
    <property type="project" value="InterPro"/>
</dbReference>
<keyword evidence="2" id="KW-1015">Disulfide bond</keyword>
<dbReference type="CDD" id="cd01100">
    <property type="entry name" value="APPLE_Factor_XI_like"/>
    <property type="match status" value="1"/>
</dbReference>
<evidence type="ECO:0000256" key="2">
    <source>
        <dbReference type="ARBA" id="ARBA00023157"/>
    </source>
</evidence>
<evidence type="ECO:0000313" key="8">
    <source>
        <dbReference type="Proteomes" id="UP000435802"/>
    </source>
</evidence>
<dbReference type="Gene3D" id="3.50.4.10">
    <property type="entry name" value="Hepatocyte Growth Factor"/>
    <property type="match status" value="1"/>
</dbReference>
<dbReference type="PANTHER" id="PTHR22576:SF37">
    <property type="entry name" value="MUCOSA-ASSOCIATED LYMPHOID TISSUE LYMPHOMA TRANSLOCATION PROTEIN 1"/>
    <property type="match status" value="1"/>
</dbReference>
<evidence type="ECO:0000256" key="3">
    <source>
        <dbReference type="SAM" id="MobiDB-lite"/>
    </source>
</evidence>
<dbReference type="GO" id="GO:0004197">
    <property type="term" value="F:cysteine-type endopeptidase activity"/>
    <property type="evidence" value="ECO:0007669"/>
    <property type="project" value="InterPro"/>
</dbReference>
<keyword evidence="8" id="KW-1185">Reference proteome</keyword>
<accession>A0A6N8SE11</accession>
<dbReference type="PANTHER" id="PTHR22576">
    <property type="entry name" value="MUCOSA ASSOCIATED LYMPHOID TISSUE LYMPHOMA TRANSLOCATION PROTEIN 1/PARACASPASE"/>
    <property type="match status" value="1"/>
</dbReference>
<evidence type="ECO:0000259" key="6">
    <source>
        <dbReference type="Pfam" id="PF14295"/>
    </source>
</evidence>
<dbReference type="Gene3D" id="3.40.50.1460">
    <property type="match status" value="1"/>
</dbReference>
<evidence type="ECO:0000256" key="4">
    <source>
        <dbReference type="SAM" id="Phobius"/>
    </source>
</evidence>
<dbReference type="InterPro" id="IPR029030">
    <property type="entry name" value="Caspase-like_dom_sf"/>
</dbReference>
<gene>
    <name evidence="7" type="ORF">GR138_08225</name>
</gene>
<dbReference type="SUPFAM" id="SSF52129">
    <property type="entry name" value="Caspase-like"/>
    <property type="match status" value="1"/>
</dbReference>
<evidence type="ECO:0000259" key="5">
    <source>
        <dbReference type="Pfam" id="PF00656"/>
    </source>
</evidence>
<dbReference type="EMBL" id="WUMK01000003">
    <property type="protein sequence ID" value="MXN45172.1"/>
    <property type="molecule type" value="Genomic_DNA"/>
</dbReference>
<proteinExistence type="predicted"/>
<feature type="transmembrane region" description="Helical" evidence="4">
    <location>
        <begin position="57"/>
        <end position="75"/>
    </location>
</feature>
<keyword evidence="4" id="KW-1133">Transmembrane helix</keyword>
<dbReference type="InterPro" id="IPR018247">
    <property type="entry name" value="EF_Hand_1_Ca_BS"/>
</dbReference>
<keyword evidence="4" id="KW-0812">Transmembrane</keyword>
<dbReference type="InterPro" id="IPR052039">
    <property type="entry name" value="Caspase-related_regulators"/>
</dbReference>
<name>A0A6N8SE11_9HYPH</name>
<keyword evidence="1" id="KW-0677">Repeat</keyword>
<dbReference type="InterPro" id="IPR003609">
    <property type="entry name" value="Pan_app"/>
</dbReference>